<dbReference type="Proteomes" id="UP001195903">
    <property type="component" value="Unassembled WGS sequence"/>
</dbReference>
<organism evidence="4 5">
    <name type="scientific">Shewanella jiangmenensis</name>
    <dbReference type="NCBI Taxonomy" id="2837387"/>
    <lineage>
        <taxon>Bacteria</taxon>
        <taxon>Pseudomonadati</taxon>
        <taxon>Pseudomonadota</taxon>
        <taxon>Gammaproteobacteria</taxon>
        <taxon>Alteromonadales</taxon>
        <taxon>Shewanellaceae</taxon>
        <taxon>Shewanella</taxon>
    </lineage>
</organism>
<evidence type="ECO:0000313" key="4">
    <source>
        <dbReference type="EMBL" id="MBT1445877.1"/>
    </source>
</evidence>
<evidence type="ECO:0000256" key="2">
    <source>
        <dbReference type="ARBA" id="ARBA00093628"/>
    </source>
</evidence>
<evidence type="ECO:0000313" key="5">
    <source>
        <dbReference type="Proteomes" id="UP001195903"/>
    </source>
</evidence>
<keyword evidence="5" id="KW-1185">Reference proteome</keyword>
<evidence type="ECO:0000256" key="1">
    <source>
        <dbReference type="ARBA" id="ARBA00093464"/>
    </source>
</evidence>
<accession>A0ABS5V7Q3</accession>
<dbReference type="Pfam" id="PF04219">
    <property type="entry name" value="DUF413"/>
    <property type="match status" value="1"/>
</dbReference>
<feature type="compositionally biased region" description="Acidic residues" evidence="3">
    <location>
        <begin position="123"/>
        <end position="146"/>
    </location>
</feature>
<protein>
    <recommendedName>
        <fullName evidence="2">Macrodomain Ori protein</fullName>
    </recommendedName>
</protein>
<dbReference type="RefSeq" id="WP_214508061.1">
    <property type="nucleotide sequence ID" value="NZ_JAHEPS010000006.1"/>
</dbReference>
<proteinExistence type="inferred from homology"/>
<dbReference type="InterPro" id="IPR007335">
    <property type="entry name" value="DUF413"/>
</dbReference>
<comment type="caution">
    <text evidence="4">The sequence shown here is derived from an EMBL/GenBank/DDBJ whole genome shotgun (WGS) entry which is preliminary data.</text>
</comment>
<comment type="similarity">
    <text evidence="1">Belongs to the MaoP family.</text>
</comment>
<reference evidence="4 5" key="1">
    <citation type="submission" date="2021-05" db="EMBL/GenBank/DDBJ databases">
        <title>Shewanella sp. JM162201.</title>
        <authorList>
            <person name="Xu S."/>
            <person name="Li A."/>
        </authorList>
    </citation>
    <scope>NUCLEOTIDE SEQUENCE [LARGE SCALE GENOMIC DNA]</scope>
    <source>
        <strain evidence="4 5">JM162201</strain>
    </source>
</reference>
<feature type="region of interest" description="Disordered" evidence="3">
    <location>
        <begin position="120"/>
        <end position="146"/>
    </location>
</feature>
<name>A0ABS5V7Q3_9GAMM</name>
<dbReference type="EMBL" id="JAHEPS010000006">
    <property type="protein sequence ID" value="MBT1445877.1"/>
    <property type="molecule type" value="Genomic_DNA"/>
</dbReference>
<sequence>MSEQSVAYGSCQGYSTVEPVSFQSKKRFYDDANFPKGFRRSGDFTNKEAELLELHGDAMRALSEGSRQPLTTEEAHFVDVVRNNKAPGSILEQIWIKYCKLAKGKPFYAVTGTVHVPATAPETDIEVDDIGDDDELSDDEEAEDTP</sequence>
<gene>
    <name evidence="4" type="ORF">KJI95_15330</name>
</gene>
<evidence type="ECO:0000256" key="3">
    <source>
        <dbReference type="SAM" id="MobiDB-lite"/>
    </source>
</evidence>